<name>A0AAQ3JM28_9LILI</name>
<gene>
    <name evidence="2" type="ORF">Cni_G00211</name>
</gene>
<dbReference type="AlphaFoldDB" id="A0AAQ3JM28"/>
<feature type="compositionally biased region" description="Pro residues" evidence="1">
    <location>
        <begin position="155"/>
        <end position="164"/>
    </location>
</feature>
<accession>A0AAQ3JM28</accession>
<protein>
    <submittedName>
        <fullName evidence="2">Uncharacterized protein</fullName>
    </submittedName>
</protein>
<sequence length="164" mass="17965">MAARGELPLPNEEDKEIYCVDFFYKTIEQEESQQPEAHVTTDGPPQEKEAGSSDEVLLYARPFGLGCTSSTLDSYEHKHFASNCTPKNYKRGQRKRRLLEVTATAEVEETESTNKEDGFEAVKNAKEEVIEEGEAEEVGALPPPGCGPAELPRPAVSPTPPAAV</sequence>
<dbReference type="Proteomes" id="UP001327560">
    <property type="component" value="Chromosome 1"/>
</dbReference>
<evidence type="ECO:0000256" key="1">
    <source>
        <dbReference type="SAM" id="MobiDB-lite"/>
    </source>
</evidence>
<reference evidence="2 3" key="1">
    <citation type="submission" date="2023-10" db="EMBL/GenBank/DDBJ databases">
        <title>Chromosome-scale genome assembly provides insights into flower coloration mechanisms of Canna indica.</title>
        <authorList>
            <person name="Li C."/>
        </authorList>
    </citation>
    <scope>NUCLEOTIDE SEQUENCE [LARGE SCALE GENOMIC DNA]</scope>
    <source>
        <tissue evidence="2">Flower</tissue>
    </source>
</reference>
<feature type="region of interest" description="Disordered" evidence="1">
    <location>
        <begin position="30"/>
        <end position="53"/>
    </location>
</feature>
<evidence type="ECO:0000313" key="3">
    <source>
        <dbReference type="Proteomes" id="UP001327560"/>
    </source>
</evidence>
<proteinExistence type="predicted"/>
<organism evidence="2 3">
    <name type="scientific">Canna indica</name>
    <name type="common">Indian-shot</name>
    <dbReference type="NCBI Taxonomy" id="4628"/>
    <lineage>
        <taxon>Eukaryota</taxon>
        <taxon>Viridiplantae</taxon>
        <taxon>Streptophyta</taxon>
        <taxon>Embryophyta</taxon>
        <taxon>Tracheophyta</taxon>
        <taxon>Spermatophyta</taxon>
        <taxon>Magnoliopsida</taxon>
        <taxon>Liliopsida</taxon>
        <taxon>Zingiberales</taxon>
        <taxon>Cannaceae</taxon>
        <taxon>Canna</taxon>
    </lineage>
</organism>
<dbReference type="EMBL" id="CP136890">
    <property type="protein sequence ID" value="WOK91520.1"/>
    <property type="molecule type" value="Genomic_DNA"/>
</dbReference>
<feature type="region of interest" description="Disordered" evidence="1">
    <location>
        <begin position="129"/>
        <end position="164"/>
    </location>
</feature>
<keyword evidence="3" id="KW-1185">Reference proteome</keyword>
<evidence type="ECO:0000313" key="2">
    <source>
        <dbReference type="EMBL" id="WOK91520.1"/>
    </source>
</evidence>